<feature type="domain" description="Sulfatase N-terminal" evidence="8">
    <location>
        <begin position="264"/>
        <end position="549"/>
    </location>
</feature>
<gene>
    <name evidence="9" type="ORF">ACFFNY_30065</name>
</gene>
<feature type="transmembrane region" description="Helical" evidence="7">
    <location>
        <begin position="126"/>
        <end position="152"/>
    </location>
</feature>
<organism evidence="9 10">
    <name type="scientific">Paenibacillus hodogayensis</name>
    <dbReference type="NCBI Taxonomy" id="279208"/>
    <lineage>
        <taxon>Bacteria</taxon>
        <taxon>Bacillati</taxon>
        <taxon>Bacillota</taxon>
        <taxon>Bacilli</taxon>
        <taxon>Bacillales</taxon>
        <taxon>Paenibacillaceae</taxon>
        <taxon>Paenibacillus</taxon>
    </lineage>
</organism>
<accession>A0ABV5W5S9</accession>
<dbReference type="Gene3D" id="3.40.720.10">
    <property type="entry name" value="Alkaline Phosphatase, subunit A"/>
    <property type="match status" value="1"/>
</dbReference>
<keyword evidence="5 7" id="KW-1133">Transmembrane helix</keyword>
<proteinExistence type="predicted"/>
<dbReference type="Proteomes" id="UP001589619">
    <property type="component" value="Unassembled WGS sequence"/>
</dbReference>
<evidence type="ECO:0000313" key="9">
    <source>
        <dbReference type="EMBL" id="MFB9755848.1"/>
    </source>
</evidence>
<evidence type="ECO:0000256" key="5">
    <source>
        <dbReference type="ARBA" id="ARBA00022989"/>
    </source>
</evidence>
<dbReference type="Pfam" id="PF00884">
    <property type="entry name" value="Sulfatase"/>
    <property type="match status" value="1"/>
</dbReference>
<protein>
    <submittedName>
        <fullName evidence="9">LTA synthase family protein</fullName>
    </submittedName>
</protein>
<keyword evidence="6 7" id="KW-0472">Membrane</keyword>
<comment type="pathway">
    <text evidence="2">Cell wall biogenesis; lipoteichoic acid biosynthesis.</text>
</comment>
<sequence>MHSAFLLRRRIMYRLTKTRKRTVAVTASTLLLFPVLLAFGVETIGRGTFTDAWMWIGANPALFAINALLYSFVFLFLYCLLGSLVPSAGVTALLMFTAALISYFKTKMIGEPFFPWDILLKKEGTNIIPLVSGSAVLTRVAIVAAIVLGLFLLRLIVPRFRLPILTRLGLGVLAVVCLYGMAGRSPAAERLFDRAGVSEIVWNQQENYGNNGFGLAFTLNIQNAIIKKPPGYGEASIATVAQYITDKQSVPAFKTVSAEDSRQPNVIFIMNEAFWDPTLLPDVSFSEDPIPTVHRLQQESTSGYLLSPQFGGGTSNVEFEVLTGNSMSFLPSGSVPYQQYVNQPVPSLASYFESKGYKSMGIHSYDGWFWNRDNVYKNFGFESFKSKDKFDNPEYKGNFISDDEVSRSIISAVEESERPMFIYAVTMQNHGAYDDSRYGENAIRVDGNLTPEAAGILETYTHGARDADQSLQLLIDHFEQSDQPTVIVFYGDHLPMLGFDYDVYKQAGFIGKGTWSLEELKKMRSVPFVVWSNFDLPQEQVPTISNSFLGGYILDKLDMELPANFAFTLDLFKQYPGLLSNLVVDAEQNMYATAPEAAKPALDQYRELQYDLLFGNRYLAHFLDADYLTKSALDDYNMEFEPQIASEAPAAEDEDDSI</sequence>
<dbReference type="PANTHER" id="PTHR47371">
    <property type="entry name" value="LIPOTEICHOIC ACID SYNTHASE"/>
    <property type="match status" value="1"/>
</dbReference>
<comment type="caution">
    <text evidence="9">The sequence shown here is derived from an EMBL/GenBank/DDBJ whole genome shotgun (WGS) entry which is preliminary data.</text>
</comment>
<dbReference type="CDD" id="cd16015">
    <property type="entry name" value="LTA_synthase"/>
    <property type="match status" value="1"/>
</dbReference>
<dbReference type="RefSeq" id="WP_344908909.1">
    <property type="nucleotide sequence ID" value="NZ_BAAAYO010000006.1"/>
</dbReference>
<evidence type="ECO:0000256" key="3">
    <source>
        <dbReference type="ARBA" id="ARBA00022475"/>
    </source>
</evidence>
<keyword evidence="3" id="KW-1003">Cell membrane</keyword>
<evidence type="ECO:0000313" key="10">
    <source>
        <dbReference type="Proteomes" id="UP001589619"/>
    </source>
</evidence>
<evidence type="ECO:0000256" key="6">
    <source>
        <dbReference type="ARBA" id="ARBA00023136"/>
    </source>
</evidence>
<feature type="transmembrane region" description="Helical" evidence="7">
    <location>
        <begin position="88"/>
        <end position="106"/>
    </location>
</feature>
<evidence type="ECO:0000256" key="4">
    <source>
        <dbReference type="ARBA" id="ARBA00022692"/>
    </source>
</evidence>
<evidence type="ECO:0000256" key="2">
    <source>
        <dbReference type="ARBA" id="ARBA00004936"/>
    </source>
</evidence>
<evidence type="ECO:0000256" key="1">
    <source>
        <dbReference type="ARBA" id="ARBA00004651"/>
    </source>
</evidence>
<dbReference type="InterPro" id="IPR000917">
    <property type="entry name" value="Sulfatase_N"/>
</dbReference>
<evidence type="ECO:0000256" key="7">
    <source>
        <dbReference type="SAM" id="Phobius"/>
    </source>
</evidence>
<keyword evidence="4 7" id="KW-0812">Transmembrane</keyword>
<keyword evidence="10" id="KW-1185">Reference proteome</keyword>
<dbReference type="PANTHER" id="PTHR47371:SF3">
    <property type="entry name" value="PHOSPHOGLYCEROL TRANSFERASE I"/>
    <property type="match status" value="1"/>
</dbReference>
<feature type="transmembrane region" description="Helical" evidence="7">
    <location>
        <begin position="164"/>
        <end position="182"/>
    </location>
</feature>
<reference evidence="9 10" key="1">
    <citation type="submission" date="2024-09" db="EMBL/GenBank/DDBJ databases">
        <authorList>
            <person name="Sun Q."/>
            <person name="Mori K."/>
        </authorList>
    </citation>
    <scope>NUCLEOTIDE SEQUENCE [LARGE SCALE GENOMIC DNA]</scope>
    <source>
        <strain evidence="9 10">JCM 12520</strain>
    </source>
</reference>
<dbReference type="EMBL" id="JBHMAG010000018">
    <property type="protein sequence ID" value="MFB9755848.1"/>
    <property type="molecule type" value="Genomic_DNA"/>
</dbReference>
<name>A0ABV5W5S9_9BACL</name>
<evidence type="ECO:0000259" key="8">
    <source>
        <dbReference type="Pfam" id="PF00884"/>
    </source>
</evidence>
<dbReference type="InterPro" id="IPR017850">
    <property type="entry name" value="Alkaline_phosphatase_core_sf"/>
</dbReference>
<feature type="transmembrane region" description="Helical" evidence="7">
    <location>
        <begin position="62"/>
        <end position="81"/>
    </location>
</feature>
<comment type="subcellular location">
    <subcellularLocation>
        <location evidence="1">Cell membrane</location>
        <topology evidence="1">Multi-pass membrane protein</topology>
    </subcellularLocation>
</comment>
<dbReference type="InterPro" id="IPR050448">
    <property type="entry name" value="OpgB/LTA_synthase_biosynth"/>
</dbReference>
<dbReference type="SUPFAM" id="SSF53649">
    <property type="entry name" value="Alkaline phosphatase-like"/>
    <property type="match status" value="1"/>
</dbReference>